<keyword evidence="1" id="KW-0812">Transmembrane</keyword>
<gene>
    <name evidence="2" type="ORF">KIN20_012566</name>
</gene>
<dbReference type="Gene3D" id="3.15.10.10">
    <property type="entry name" value="Bactericidal permeability-increasing protein, domain 1"/>
    <property type="match status" value="1"/>
</dbReference>
<feature type="transmembrane region" description="Helical" evidence="1">
    <location>
        <begin position="205"/>
        <end position="225"/>
    </location>
</feature>
<dbReference type="EMBL" id="JAHQIW010002393">
    <property type="protein sequence ID" value="KAJ1355239.1"/>
    <property type="molecule type" value="Genomic_DNA"/>
</dbReference>
<keyword evidence="3" id="KW-1185">Reference proteome</keyword>
<keyword evidence="1" id="KW-1133">Transmembrane helix</keyword>
<dbReference type="Proteomes" id="UP001196413">
    <property type="component" value="Unassembled WGS sequence"/>
</dbReference>
<organism evidence="2 3">
    <name type="scientific">Parelaphostrongylus tenuis</name>
    <name type="common">Meningeal worm</name>
    <dbReference type="NCBI Taxonomy" id="148309"/>
    <lineage>
        <taxon>Eukaryota</taxon>
        <taxon>Metazoa</taxon>
        <taxon>Ecdysozoa</taxon>
        <taxon>Nematoda</taxon>
        <taxon>Chromadorea</taxon>
        <taxon>Rhabditida</taxon>
        <taxon>Rhabditina</taxon>
        <taxon>Rhabditomorpha</taxon>
        <taxon>Strongyloidea</taxon>
        <taxon>Metastrongylidae</taxon>
        <taxon>Parelaphostrongylus</taxon>
    </lineage>
</organism>
<protein>
    <submittedName>
        <fullName evidence="2">Uncharacterized protein</fullName>
    </submittedName>
</protein>
<proteinExistence type="predicted"/>
<comment type="caution">
    <text evidence="2">The sequence shown here is derived from an EMBL/GenBank/DDBJ whole genome shotgun (WGS) entry which is preliminary data.</text>
</comment>
<accession>A0AAD5QMW2</accession>
<name>A0AAD5QMW2_PARTN</name>
<sequence length="405" mass="46560">MTDARQRAKRIIHKDCSDNDEYFELVTIAYDWLQKFITDHLAALIRFITITQGLAINRYLQRIQRNYEERLEKYSIPPFHKKKCFGTIELTDLMLTNVNIKHLHASLRGSYKHNLLFIKNNGEFQQDIDDLSATLGPLVPISIGGIPYLNEEILCNIRHTKNSIKLDGGILRWLAKRRLTHAMRFLEFGGHLFFREKMMMREGGIDALCSRLLLFSFLASVQLFVSLNRRSDRILCDSLVEVLDGNIRESLKGVQFVIPVNEAISISYLMVDQPLALPRGDFRNLIINDGQLHMSCRKAAITVRNMGVMNTANLLLTILLRYDGGDVKNDRKELHTVSLLYRSGSNRLRILFRLKSEVVTGNHHHLSYNDQMFSVISEVMRSHVTVPLPVPIDAQTERSMVKLPT</sequence>
<keyword evidence="1" id="KW-0472">Membrane</keyword>
<dbReference type="AlphaFoldDB" id="A0AAD5QMW2"/>
<reference evidence="2" key="1">
    <citation type="submission" date="2021-06" db="EMBL/GenBank/DDBJ databases">
        <title>Parelaphostrongylus tenuis whole genome reference sequence.</title>
        <authorList>
            <person name="Garwood T.J."/>
            <person name="Larsen P.A."/>
            <person name="Fountain-Jones N.M."/>
            <person name="Garbe J.R."/>
            <person name="Macchietto M.G."/>
            <person name="Kania S.A."/>
            <person name="Gerhold R.W."/>
            <person name="Richards J.E."/>
            <person name="Wolf T.M."/>
        </authorList>
    </citation>
    <scope>NUCLEOTIDE SEQUENCE</scope>
    <source>
        <strain evidence="2">MNPRO001-30</strain>
        <tissue evidence="2">Meninges</tissue>
    </source>
</reference>
<evidence type="ECO:0000313" key="2">
    <source>
        <dbReference type="EMBL" id="KAJ1355239.1"/>
    </source>
</evidence>
<evidence type="ECO:0000256" key="1">
    <source>
        <dbReference type="SAM" id="Phobius"/>
    </source>
</evidence>
<evidence type="ECO:0000313" key="3">
    <source>
        <dbReference type="Proteomes" id="UP001196413"/>
    </source>
</evidence>